<accession>A0A401G7A2</accession>
<name>A0A401G7A2_9APHY</name>
<protein>
    <recommendedName>
        <fullName evidence="2">Chromo domain-containing protein</fullName>
    </recommendedName>
</protein>
<dbReference type="InterPro" id="IPR016197">
    <property type="entry name" value="Chromo-like_dom_sf"/>
</dbReference>
<keyword evidence="4" id="KW-1185">Reference proteome</keyword>
<dbReference type="RefSeq" id="XP_027608955.1">
    <property type="nucleotide sequence ID" value="XM_027753154.1"/>
</dbReference>
<feature type="domain" description="Chromo" evidence="2">
    <location>
        <begin position="121"/>
        <end position="170"/>
    </location>
</feature>
<comment type="caution">
    <text evidence="3">The sequence shown here is derived from an EMBL/GenBank/DDBJ whole genome shotgun (WGS) entry which is preliminary data.</text>
</comment>
<dbReference type="PANTHER" id="PTHR46148">
    <property type="entry name" value="CHROMO DOMAIN-CONTAINING PROTEIN"/>
    <property type="match status" value="1"/>
</dbReference>
<dbReference type="InterPro" id="IPR000953">
    <property type="entry name" value="Chromo/chromo_shadow_dom"/>
</dbReference>
<evidence type="ECO:0000256" key="1">
    <source>
        <dbReference type="SAM" id="MobiDB-lite"/>
    </source>
</evidence>
<dbReference type="AlphaFoldDB" id="A0A401G7A2"/>
<dbReference type="Proteomes" id="UP000287166">
    <property type="component" value="Unassembled WGS sequence"/>
</dbReference>
<dbReference type="SUPFAM" id="SSF54160">
    <property type="entry name" value="Chromo domain-like"/>
    <property type="match status" value="1"/>
</dbReference>
<sequence>MAHDVIIESRTHQTFQANKLRQEEPEFTTGSKVYLSMQNLALPKGRARKLMPKFIGPYEITDVHVATSNYTLELLQELKDRRILPIFHVSLLRRHESNDDVLFLHREAKSYYDFGDDVETEWLVDEIVGHRWDGNKIEFHVRWTLGDHTWEPYAHCKELAALDKYFTLITANLRKSRAVKMLQKRLGTHISPNPNKESVRPREKAGTAPIQMSSQHQIVTSSESKHVEDRLS</sequence>
<evidence type="ECO:0000313" key="4">
    <source>
        <dbReference type="Proteomes" id="UP000287166"/>
    </source>
</evidence>
<proteinExistence type="predicted"/>
<dbReference type="Pfam" id="PF24626">
    <property type="entry name" value="SH3_Tf2-1"/>
    <property type="match status" value="1"/>
</dbReference>
<dbReference type="InParanoid" id="A0A401G7A2"/>
<dbReference type="PANTHER" id="PTHR46148:SF52">
    <property type="entry name" value="OS04G0603800 PROTEIN"/>
    <property type="match status" value="1"/>
</dbReference>
<dbReference type="InterPro" id="IPR056924">
    <property type="entry name" value="SH3_Tf2-1"/>
</dbReference>
<dbReference type="EMBL" id="BFAD01000001">
    <property type="protein sequence ID" value="GBE78042.1"/>
    <property type="molecule type" value="Genomic_DNA"/>
</dbReference>
<gene>
    <name evidence="3" type="ORF">SCP_0109240</name>
</gene>
<dbReference type="Gene3D" id="2.40.50.40">
    <property type="match status" value="1"/>
</dbReference>
<dbReference type="CDD" id="cd00024">
    <property type="entry name" value="CD_CSD"/>
    <property type="match status" value="1"/>
</dbReference>
<dbReference type="OrthoDB" id="3158924at2759"/>
<organism evidence="3 4">
    <name type="scientific">Sparassis crispa</name>
    <dbReference type="NCBI Taxonomy" id="139825"/>
    <lineage>
        <taxon>Eukaryota</taxon>
        <taxon>Fungi</taxon>
        <taxon>Dikarya</taxon>
        <taxon>Basidiomycota</taxon>
        <taxon>Agaricomycotina</taxon>
        <taxon>Agaricomycetes</taxon>
        <taxon>Polyporales</taxon>
        <taxon>Sparassidaceae</taxon>
        <taxon>Sparassis</taxon>
    </lineage>
</organism>
<dbReference type="GeneID" id="38774959"/>
<feature type="compositionally biased region" description="Basic and acidic residues" evidence="1">
    <location>
        <begin position="223"/>
        <end position="232"/>
    </location>
</feature>
<evidence type="ECO:0000313" key="3">
    <source>
        <dbReference type="EMBL" id="GBE78042.1"/>
    </source>
</evidence>
<feature type="region of interest" description="Disordered" evidence="1">
    <location>
        <begin position="185"/>
        <end position="232"/>
    </location>
</feature>
<reference evidence="3 4" key="1">
    <citation type="journal article" date="2018" name="Sci. Rep.">
        <title>Genome sequence of the cauliflower mushroom Sparassis crispa (Hanabiratake) and its association with beneficial usage.</title>
        <authorList>
            <person name="Kiyama R."/>
            <person name="Furutani Y."/>
            <person name="Kawaguchi K."/>
            <person name="Nakanishi T."/>
        </authorList>
    </citation>
    <scope>NUCLEOTIDE SEQUENCE [LARGE SCALE GENOMIC DNA]</scope>
</reference>
<dbReference type="GO" id="GO:0006338">
    <property type="term" value="P:chromatin remodeling"/>
    <property type="evidence" value="ECO:0007669"/>
    <property type="project" value="UniProtKB-ARBA"/>
</dbReference>
<feature type="compositionally biased region" description="Polar residues" evidence="1">
    <location>
        <begin position="210"/>
        <end position="222"/>
    </location>
</feature>
<evidence type="ECO:0000259" key="2">
    <source>
        <dbReference type="SMART" id="SM00298"/>
    </source>
</evidence>
<dbReference type="SMART" id="SM00298">
    <property type="entry name" value="CHROMO"/>
    <property type="match status" value="1"/>
</dbReference>